<evidence type="ECO:0000256" key="9">
    <source>
        <dbReference type="RuleBase" id="RU364072"/>
    </source>
</evidence>
<dbReference type="InterPro" id="IPR050709">
    <property type="entry name" value="Biotin_Carboxyl_Carrier/Decarb"/>
</dbReference>
<gene>
    <name evidence="11" type="ORF">WKW79_11450</name>
</gene>
<dbReference type="Pfam" id="PF00364">
    <property type="entry name" value="Biotin_lipoyl"/>
    <property type="match status" value="1"/>
</dbReference>
<protein>
    <recommendedName>
        <fullName evidence="3 9">Biotin carboxyl carrier protein of acetyl-CoA carboxylase</fullName>
    </recommendedName>
</protein>
<dbReference type="PROSITE" id="PS50968">
    <property type="entry name" value="BIOTINYL_LIPOYL"/>
    <property type="match status" value="1"/>
</dbReference>
<keyword evidence="6 9" id="KW-0443">Lipid metabolism</keyword>
<evidence type="ECO:0000256" key="4">
    <source>
        <dbReference type="ARBA" id="ARBA00022516"/>
    </source>
</evidence>
<feature type="domain" description="Lipoyl-binding" evidence="10">
    <location>
        <begin position="75"/>
        <end position="151"/>
    </location>
</feature>
<dbReference type="PRINTS" id="PR01071">
    <property type="entry name" value="ACOABIOTINCC"/>
</dbReference>
<evidence type="ECO:0000256" key="7">
    <source>
        <dbReference type="ARBA" id="ARBA00023160"/>
    </source>
</evidence>
<dbReference type="EMBL" id="JBBKZS010000004">
    <property type="protein sequence ID" value="MEJ8855189.1"/>
    <property type="molecule type" value="Genomic_DNA"/>
</dbReference>
<keyword evidence="12" id="KW-1185">Reference proteome</keyword>
<evidence type="ECO:0000313" key="12">
    <source>
        <dbReference type="Proteomes" id="UP001367030"/>
    </source>
</evidence>
<comment type="caution">
    <text evidence="11">The sequence shown here is derived from an EMBL/GenBank/DDBJ whole genome shotgun (WGS) entry which is preliminary data.</text>
</comment>
<name>A0ABU8X6B4_9BURK</name>
<evidence type="ECO:0000259" key="10">
    <source>
        <dbReference type="PROSITE" id="PS50968"/>
    </source>
</evidence>
<evidence type="ECO:0000256" key="5">
    <source>
        <dbReference type="ARBA" id="ARBA00022832"/>
    </source>
</evidence>
<organism evidence="11 12">
    <name type="scientific">Variovorax robiniae</name>
    <dbReference type="NCBI Taxonomy" id="1836199"/>
    <lineage>
        <taxon>Bacteria</taxon>
        <taxon>Pseudomonadati</taxon>
        <taxon>Pseudomonadota</taxon>
        <taxon>Betaproteobacteria</taxon>
        <taxon>Burkholderiales</taxon>
        <taxon>Comamonadaceae</taxon>
        <taxon>Variovorax</taxon>
    </lineage>
</organism>
<evidence type="ECO:0000256" key="6">
    <source>
        <dbReference type="ARBA" id="ARBA00023098"/>
    </source>
</evidence>
<dbReference type="SUPFAM" id="SSF51230">
    <property type="entry name" value="Single hybrid motif"/>
    <property type="match status" value="1"/>
</dbReference>
<accession>A0ABU8X6B4</accession>
<evidence type="ECO:0000256" key="1">
    <source>
        <dbReference type="ARBA" id="ARBA00003761"/>
    </source>
</evidence>
<evidence type="ECO:0000256" key="8">
    <source>
        <dbReference type="ARBA" id="ARBA00023267"/>
    </source>
</evidence>
<dbReference type="Proteomes" id="UP001367030">
    <property type="component" value="Unassembled WGS sequence"/>
</dbReference>
<dbReference type="Gene3D" id="2.40.50.100">
    <property type="match status" value="1"/>
</dbReference>
<reference evidence="11 12" key="1">
    <citation type="submission" date="2024-03" db="EMBL/GenBank/DDBJ databases">
        <title>Novel species of the genus Variovorax.</title>
        <authorList>
            <person name="Liu Q."/>
            <person name="Xin Y.-H."/>
        </authorList>
    </citation>
    <scope>NUCLEOTIDE SEQUENCE [LARGE SCALE GENOMIC DNA]</scope>
    <source>
        <strain evidence="11 12">KACC 18901</strain>
    </source>
</reference>
<keyword evidence="7 9" id="KW-0275">Fatty acid biosynthesis</keyword>
<dbReference type="CDD" id="cd06850">
    <property type="entry name" value="biotinyl_domain"/>
    <property type="match status" value="1"/>
</dbReference>
<dbReference type="InterPro" id="IPR000089">
    <property type="entry name" value="Biotin_lipoyl"/>
</dbReference>
<evidence type="ECO:0000313" key="11">
    <source>
        <dbReference type="EMBL" id="MEJ8855189.1"/>
    </source>
</evidence>
<sequence length="154" mass="16000">MKQEQIKTLIDALAGSDLSELEFSENGSTLRLVKQSALGNARPRSAAASVRAAGERGVVKAGTKAAAKPAAAVVANECLAPLFGVVHLQSTPGEPPFVTVGQAVKAGQPLCVIEAMKVFNEVRAERDATVLEVLVASGQEVEAGQPMFRFATEG</sequence>
<comment type="function">
    <text evidence="1 9">This protein is a component of the acetyl coenzyme A carboxylase complex; first, biotin carboxylase catalyzes the carboxylation of the carrier protein and then the transcarboxylase transfers the carboxyl group to form malonyl-CoA.</text>
</comment>
<dbReference type="PANTHER" id="PTHR45266:SF3">
    <property type="entry name" value="OXALOACETATE DECARBOXYLASE ALPHA CHAIN"/>
    <property type="match status" value="1"/>
</dbReference>
<dbReference type="InterPro" id="IPR011053">
    <property type="entry name" value="Single_hybrid_motif"/>
</dbReference>
<dbReference type="RefSeq" id="WP_340335276.1">
    <property type="nucleotide sequence ID" value="NZ_JBBKZS010000004.1"/>
</dbReference>
<dbReference type="InterPro" id="IPR001249">
    <property type="entry name" value="AcCoA_biotinCC"/>
</dbReference>
<keyword evidence="5 9" id="KW-0276">Fatty acid metabolism</keyword>
<dbReference type="PANTHER" id="PTHR45266">
    <property type="entry name" value="OXALOACETATE DECARBOXYLASE ALPHA CHAIN"/>
    <property type="match status" value="1"/>
</dbReference>
<dbReference type="InterPro" id="IPR001882">
    <property type="entry name" value="Biotin_BS"/>
</dbReference>
<keyword evidence="8 9" id="KW-0092">Biotin</keyword>
<proteinExistence type="predicted"/>
<comment type="pathway">
    <text evidence="2 9">Lipid metabolism; fatty acid biosynthesis.</text>
</comment>
<evidence type="ECO:0000256" key="2">
    <source>
        <dbReference type="ARBA" id="ARBA00005194"/>
    </source>
</evidence>
<evidence type="ECO:0000256" key="3">
    <source>
        <dbReference type="ARBA" id="ARBA00017562"/>
    </source>
</evidence>
<dbReference type="PROSITE" id="PS00188">
    <property type="entry name" value="BIOTIN"/>
    <property type="match status" value="1"/>
</dbReference>
<keyword evidence="4 9" id="KW-0444">Lipid biosynthesis</keyword>